<dbReference type="SMART" id="SM00249">
    <property type="entry name" value="PHD"/>
    <property type="match status" value="2"/>
</dbReference>
<keyword evidence="1" id="KW-0479">Metal-binding</keyword>
<feature type="region of interest" description="Disordered" evidence="9">
    <location>
        <begin position="1921"/>
        <end position="1993"/>
    </location>
</feature>
<feature type="compositionally biased region" description="Polar residues" evidence="9">
    <location>
        <begin position="2668"/>
        <end position="2680"/>
    </location>
</feature>
<evidence type="ECO:0000256" key="9">
    <source>
        <dbReference type="SAM" id="MobiDB-lite"/>
    </source>
</evidence>
<keyword evidence="3 8" id="KW-0863">Zinc-finger</keyword>
<feature type="compositionally biased region" description="Acidic residues" evidence="9">
    <location>
        <begin position="2366"/>
        <end position="2377"/>
    </location>
</feature>
<dbReference type="CDD" id="cd15573">
    <property type="entry name" value="PHD_JADE"/>
    <property type="match status" value="1"/>
</dbReference>
<dbReference type="InterPro" id="IPR050701">
    <property type="entry name" value="Histone_Mod_Regulator"/>
</dbReference>
<dbReference type="InterPro" id="IPR001965">
    <property type="entry name" value="Znf_PHD"/>
</dbReference>
<feature type="compositionally biased region" description="Basic and acidic residues" evidence="9">
    <location>
        <begin position="409"/>
        <end position="418"/>
    </location>
</feature>
<reference evidence="12" key="1">
    <citation type="submission" date="2014-05" db="EMBL/GenBank/DDBJ databases">
        <authorList>
            <person name="Chronopoulou M."/>
        </authorList>
    </citation>
    <scope>NUCLEOTIDE SEQUENCE</scope>
    <source>
        <tissue evidence="12">Whole organism</tissue>
    </source>
</reference>
<evidence type="ECO:0000256" key="1">
    <source>
        <dbReference type="ARBA" id="ARBA00022723"/>
    </source>
</evidence>
<feature type="domain" description="PHD-type" evidence="10">
    <location>
        <begin position="216"/>
        <end position="266"/>
    </location>
</feature>
<dbReference type="InterPro" id="IPR013083">
    <property type="entry name" value="Znf_RING/FYVE/PHD"/>
</dbReference>
<feature type="compositionally biased region" description="Low complexity" evidence="9">
    <location>
        <begin position="680"/>
        <end position="726"/>
    </location>
</feature>
<accession>A0A0K2ULD3</accession>
<dbReference type="PROSITE" id="PS51805">
    <property type="entry name" value="EPHD"/>
    <property type="match status" value="1"/>
</dbReference>
<feature type="compositionally biased region" description="Polar residues" evidence="9">
    <location>
        <begin position="1582"/>
        <end position="1592"/>
    </location>
</feature>
<dbReference type="PANTHER" id="PTHR13793">
    <property type="entry name" value="PHD FINGER PROTEINS"/>
    <property type="match status" value="1"/>
</dbReference>
<feature type="compositionally biased region" description="Basic and acidic residues" evidence="9">
    <location>
        <begin position="2165"/>
        <end position="2181"/>
    </location>
</feature>
<feature type="region of interest" description="Disordered" evidence="9">
    <location>
        <begin position="1851"/>
        <end position="1908"/>
    </location>
</feature>
<feature type="region of interest" description="Disordered" evidence="9">
    <location>
        <begin position="2637"/>
        <end position="2700"/>
    </location>
</feature>
<evidence type="ECO:0000259" key="10">
    <source>
        <dbReference type="PROSITE" id="PS50016"/>
    </source>
</evidence>
<feature type="compositionally biased region" description="Low complexity" evidence="9">
    <location>
        <begin position="1393"/>
        <end position="1404"/>
    </location>
</feature>
<feature type="compositionally biased region" description="Pro residues" evidence="9">
    <location>
        <begin position="1145"/>
        <end position="1162"/>
    </location>
</feature>
<dbReference type="InterPro" id="IPR019787">
    <property type="entry name" value="Znf_PHD-finger"/>
</dbReference>
<proteinExistence type="inferred from homology"/>
<feature type="compositionally biased region" description="Basic and acidic residues" evidence="9">
    <location>
        <begin position="1420"/>
        <end position="1430"/>
    </location>
</feature>
<feature type="non-terminal residue" evidence="12">
    <location>
        <position position="2832"/>
    </location>
</feature>
<feature type="region of interest" description="Disordered" evidence="9">
    <location>
        <begin position="944"/>
        <end position="1694"/>
    </location>
</feature>
<feature type="compositionally biased region" description="Acidic residues" evidence="9">
    <location>
        <begin position="2434"/>
        <end position="2444"/>
    </location>
</feature>
<feature type="compositionally biased region" description="Basic and acidic residues" evidence="9">
    <location>
        <begin position="9"/>
        <end position="24"/>
    </location>
</feature>
<feature type="region of interest" description="Disordered" evidence="9">
    <location>
        <begin position="2106"/>
        <end position="2339"/>
    </location>
</feature>
<dbReference type="InterPro" id="IPR011011">
    <property type="entry name" value="Znf_FYVE_PHD"/>
</dbReference>
<feature type="compositionally biased region" description="Polar residues" evidence="9">
    <location>
        <begin position="1462"/>
        <end position="1476"/>
    </location>
</feature>
<feature type="compositionally biased region" description="Basic and acidic residues" evidence="9">
    <location>
        <begin position="1270"/>
        <end position="1283"/>
    </location>
</feature>
<evidence type="ECO:0000256" key="5">
    <source>
        <dbReference type="ARBA" id="ARBA00038371"/>
    </source>
</evidence>
<feature type="compositionally biased region" description="Low complexity" evidence="9">
    <location>
        <begin position="1970"/>
        <end position="1993"/>
    </location>
</feature>
<feature type="compositionally biased region" description="Low complexity" evidence="9">
    <location>
        <begin position="1924"/>
        <end position="1941"/>
    </location>
</feature>
<feature type="compositionally biased region" description="Low complexity" evidence="9">
    <location>
        <begin position="1033"/>
        <end position="1043"/>
    </location>
</feature>
<feature type="compositionally biased region" description="Basic residues" evidence="9">
    <location>
        <begin position="2455"/>
        <end position="2468"/>
    </location>
</feature>
<feature type="compositionally biased region" description="Polar residues" evidence="9">
    <location>
        <begin position="1546"/>
        <end position="1574"/>
    </location>
</feature>
<dbReference type="InterPro" id="IPR019542">
    <property type="entry name" value="Enhancer_polycomb-like_N"/>
</dbReference>
<dbReference type="SUPFAM" id="SSF57903">
    <property type="entry name" value="FYVE/PHD zinc finger"/>
    <property type="match status" value="1"/>
</dbReference>
<dbReference type="InterPro" id="IPR019786">
    <property type="entry name" value="Zinc_finger_PHD-type_CS"/>
</dbReference>
<dbReference type="Pfam" id="PF10513">
    <property type="entry name" value="EPL1"/>
    <property type="match status" value="1"/>
</dbReference>
<feature type="region of interest" description="Disordered" evidence="9">
    <location>
        <begin position="2360"/>
        <end position="2495"/>
    </location>
</feature>
<feature type="region of interest" description="Disordered" evidence="9">
    <location>
        <begin position="604"/>
        <end position="630"/>
    </location>
</feature>
<feature type="region of interest" description="Disordered" evidence="9">
    <location>
        <begin position="2714"/>
        <end position="2749"/>
    </location>
</feature>
<feature type="compositionally biased region" description="Basic and acidic residues" evidence="9">
    <location>
        <begin position="1178"/>
        <end position="1196"/>
    </location>
</feature>
<dbReference type="CDD" id="cd15671">
    <property type="entry name" value="ePHD_JADE"/>
    <property type="match status" value="1"/>
</dbReference>
<comment type="similarity">
    <text evidence="5">Belongs to the JADE family.</text>
</comment>
<evidence type="ECO:0000256" key="2">
    <source>
        <dbReference type="ARBA" id="ARBA00022737"/>
    </source>
</evidence>
<dbReference type="PANTHER" id="PTHR13793:SF160">
    <property type="entry name" value="PHD FINGER PROTEIN RHINOCEROS"/>
    <property type="match status" value="1"/>
</dbReference>
<feature type="compositionally biased region" description="Polar residues" evidence="9">
    <location>
        <begin position="1637"/>
        <end position="1650"/>
    </location>
</feature>
<feature type="compositionally biased region" description="Basic and acidic residues" evidence="9">
    <location>
        <begin position="2644"/>
        <end position="2655"/>
    </location>
</feature>
<feature type="compositionally biased region" description="Basic and acidic residues" evidence="9">
    <location>
        <begin position="2188"/>
        <end position="2208"/>
    </location>
</feature>
<name>A0A0K2ULD3_LEPSM</name>
<feature type="compositionally biased region" description="Basic residues" evidence="9">
    <location>
        <begin position="753"/>
        <end position="763"/>
    </location>
</feature>
<evidence type="ECO:0000256" key="8">
    <source>
        <dbReference type="PROSITE-ProRule" id="PRU00146"/>
    </source>
</evidence>
<feature type="compositionally biased region" description="Basic and acidic residues" evidence="9">
    <location>
        <begin position="794"/>
        <end position="808"/>
    </location>
</feature>
<keyword evidence="2" id="KW-0677">Repeat</keyword>
<feature type="compositionally biased region" description="Low complexity" evidence="9">
    <location>
        <begin position="2040"/>
        <end position="2065"/>
    </location>
</feature>
<feature type="compositionally biased region" description="Low complexity" evidence="9">
    <location>
        <begin position="1852"/>
        <end position="1882"/>
    </location>
</feature>
<evidence type="ECO:0000256" key="4">
    <source>
        <dbReference type="ARBA" id="ARBA00022833"/>
    </source>
</evidence>
<feature type="compositionally biased region" description="Acidic residues" evidence="9">
    <location>
        <begin position="2209"/>
        <end position="2218"/>
    </location>
</feature>
<feature type="compositionally biased region" description="Polar residues" evidence="9">
    <location>
        <begin position="1439"/>
        <end position="1454"/>
    </location>
</feature>
<feature type="compositionally biased region" description="Low complexity" evidence="9">
    <location>
        <begin position="2656"/>
        <end position="2667"/>
    </location>
</feature>
<feature type="compositionally biased region" description="Basic and acidic residues" evidence="9">
    <location>
        <begin position="1102"/>
        <end position="1139"/>
    </location>
</feature>
<evidence type="ECO:0000256" key="3">
    <source>
        <dbReference type="ARBA" id="ARBA00022771"/>
    </source>
</evidence>
<dbReference type="FunFam" id="3.30.40.10:FF:000030">
    <property type="entry name" value="Protein Jade-1 isoform 1"/>
    <property type="match status" value="1"/>
</dbReference>
<feature type="compositionally biased region" description="Basic residues" evidence="9">
    <location>
        <begin position="827"/>
        <end position="840"/>
    </location>
</feature>
<feature type="compositionally biased region" description="Low complexity" evidence="9">
    <location>
        <begin position="1669"/>
        <end position="1694"/>
    </location>
</feature>
<evidence type="ECO:0000256" key="6">
    <source>
        <dbReference type="ARBA" id="ARBA00055261"/>
    </source>
</evidence>
<feature type="compositionally biased region" description="Low complexity" evidence="9">
    <location>
        <begin position="2219"/>
        <end position="2262"/>
    </location>
</feature>
<feature type="compositionally biased region" description="Polar residues" evidence="9">
    <location>
        <begin position="2126"/>
        <end position="2150"/>
    </location>
</feature>
<dbReference type="PROSITE" id="PS50016">
    <property type="entry name" value="ZF_PHD_2"/>
    <property type="match status" value="1"/>
</dbReference>
<feature type="compositionally biased region" description="Polar residues" evidence="9">
    <location>
        <begin position="2730"/>
        <end position="2743"/>
    </location>
</feature>
<feature type="region of interest" description="Disordered" evidence="9">
    <location>
        <begin position="1"/>
        <end position="47"/>
    </location>
</feature>
<dbReference type="FunFam" id="3.30.40.10:FF:000004">
    <property type="entry name" value="Jade family PHD finger 2"/>
    <property type="match status" value="1"/>
</dbReference>
<feature type="compositionally biased region" description="Low complexity" evidence="9">
    <location>
        <begin position="1528"/>
        <end position="1538"/>
    </location>
</feature>
<dbReference type="Pfam" id="PF13831">
    <property type="entry name" value="PHD_2"/>
    <property type="match status" value="1"/>
</dbReference>
<feature type="compositionally biased region" description="Low complexity" evidence="9">
    <location>
        <begin position="854"/>
        <end position="871"/>
    </location>
</feature>
<feature type="domain" description="PHD-type" evidence="11">
    <location>
        <begin position="268"/>
        <end position="385"/>
    </location>
</feature>
<feature type="compositionally biased region" description="Basic and acidic residues" evidence="9">
    <location>
        <begin position="662"/>
        <end position="674"/>
    </location>
</feature>
<organism evidence="12">
    <name type="scientific">Lepeophtheirus salmonis</name>
    <name type="common">Salmon louse</name>
    <name type="synonym">Caligus salmonis</name>
    <dbReference type="NCBI Taxonomy" id="72036"/>
    <lineage>
        <taxon>Eukaryota</taxon>
        <taxon>Metazoa</taxon>
        <taxon>Ecdysozoa</taxon>
        <taxon>Arthropoda</taxon>
        <taxon>Crustacea</taxon>
        <taxon>Multicrustacea</taxon>
        <taxon>Hexanauplia</taxon>
        <taxon>Copepoda</taxon>
        <taxon>Siphonostomatoida</taxon>
        <taxon>Caligidae</taxon>
        <taxon>Lepeophtheirus</taxon>
    </lineage>
</organism>
<feature type="compositionally biased region" description="Basic and acidic residues" evidence="9">
    <location>
        <begin position="1506"/>
        <end position="1515"/>
    </location>
</feature>
<protein>
    <recommendedName>
        <fullName evidence="7">PHD finger protein rhinoceros</fullName>
    </recommendedName>
</protein>
<dbReference type="EMBL" id="HACA01021341">
    <property type="protein sequence ID" value="CDW38702.1"/>
    <property type="molecule type" value="Transcribed_RNA"/>
</dbReference>
<dbReference type="GO" id="GO:0008270">
    <property type="term" value="F:zinc ion binding"/>
    <property type="evidence" value="ECO:0007669"/>
    <property type="project" value="UniProtKB-KW"/>
</dbReference>
<dbReference type="Pfam" id="PF13832">
    <property type="entry name" value="zf-HC5HC2H_2"/>
    <property type="match status" value="1"/>
</dbReference>
<comment type="function">
    <text evidence="6">May function as a negative regulator of the EGFR/Ras/MAPK signaling pathway during eye development.</text>
</comment>
<evidence type="ECO:0000313" key="12">
    <source>
        <dbReference type="EMBL" id="CDW38702.1"/>
    </source>
</evidence>
<evidence type="ECO:0000259" key="11">
    <source>
        <dbReference type="PROSITE" id="PS51805"/>
    </source>
</evidence>
<dbReference type="Gene3D" id="3.30.40.10">
    <property type="entry name" value="Zinc/RING finger domain, C3HC4 (zinc finger)"/>
    <property type="match status" value="2"/>
</dbReference>
<feature type="compositionally biased region" description="Basic and acidic residues" evidence="9">
    <location>
        <begin position="872"/>
        <end position="889"/>
    </location>
</feature>
<feature type="region of interest" description="Disordered" evidence="9">
    <location>
        <begin position="650"/>
        <end position="922"/>
    </location>
</feature>
<sequence length="2832" mass="311183">MTHSSRKTSPKEDKSGSDMEDRTHIPHPSSSSYSSSSHQARGGGDRAYSPVAETLFRKDLISAMKLPDNEPLTPDDYWTVTDTWKQDWEKGVQVPFKPEELPVPRVSRLSNPPASANRFAFPKKLMCTSRSSTVYNSEVYQITPMVLRAEQVCSYDMDETDHRWLTALNGERSLAGLHTVSELEFESCMEHFERQCSDKIHSALKNNEHQEEQEDTILCDVCRSPDSEECNEMVFCDKCNICVHQACYGITNIPSGQWLCRTCVLGARPKCELCPNKGGAMKCTNSGRKWAHVSCALWIPEVSIGCVEKMEPITKISSIPTSRWNLTCVLCKERVGCCIQCSVKTCKTAYHVTCAFKSGLEMRAIIVDENAEDGVKLRSYCQKHSRNQKRKDSEDSDSSDFKSGLSKKGSNERGGDSRQQKLVRICEFYKNVDINSTVKKTNIDEEVVDFIFRYWILKRRANGNKYLLCPRTEENELLSNHDEESEREKLKSFVHIRQDLERVRNLCYMVSRREKLQRSFIKLREQILEKQLNIVAHEDNSALSLIDMSAILEANHGPTVYDRIFSHSEAEVHTENDFEVIISRISGEIAENCANSRKDNPYRDKFSTLFNSSSTPKHSRRGGSGAKDKVNNDQSVYECIFSENSSCEIDDILNPSPSRSPGKKESAKKRDSHNSKTKKATSSSSKISKKSSAISSNTSANIKVKGSKKNNISHSTSTTNNNNNNNSKHHSDVDLTDVSSSIDDDDKLFNSISKKKKVIKSSPKKKEQAIYTSDSNSGSEDRRPPSPIFRTKAAMKDFSVEEVTRSSERGSSGTAPGSNNSKEKLPSHKSHKTSNNKSKSRSNSSPKKERSRKSSSSASSSSESPIRSIKSSTEKVPSKKGSNSEKKDYYPMIVPERAAARKASAKLKVGTSDHSSKEKTVSNSFQTYEEFDFLSNSSIASNLVKDSSHSVVSTKKHKHKKSDSSDHEHLSSSSKKANDFGFVPQRKAAKKANAYLKDSDRPLSVSQEEALLTAAASPPPKKSPGRPRKKDTSLLAPLSSRLHSSSDEDSDLPSRSTTKTKSPKGRTASSASKSPRKIKSRKKDEKKKLSSGAIAFLSQRESQLDDFFRDVGLDSKDSKESVNVKTEPEPEPPEKKVTPRESSCSPPPRVPSPPSVEPPPPLDNSSSASSSSSDSSSDSEKEPPSPKTESTTKVDSSDASMSLNRDKSQHPTISGEKEDSIDESSSDKNSIIAPSSPPPPLKPLSKDNNLISSPKKELPVQDRLNPISSKKTEIITEPEELKSKSPSPSDSLIGDSEMISDGESNRSETFLQDSSQDRPLIDFKSSITEDDANLLSTSSKRSENDLVSLETTRKSVSRSRSNSNNTNIVSDELTPLPPSDKSPTALNTDLKKSVISTSESVVVSDAATSGSLSLPPPTIVEDKSKQKIQTDEGYVSAEIAQTESGNTASTQSLETVIEREPLSSSQDDGENNTSCEPPNKIMGLVVNENIALEEGKGEDPTPLNHSSEHGSKIFEGEDSLPVNEDYDQSLLQEQQQQESKLRSDSLDPNQVTPSPQSISSSIRVEESQSQQASVHSDKPESAPNSERLQNTPCHLPDTREEDALAAAVALGHHSERQREFSGPAAAVSTSDHHVVDSNDNSQAANVTPPSLESPPKRVVPPAPAHPSSHQQTQQQTQQMFQQQYQQHLQLQQQQQQYLHSKDMRHHHEQPWGLHEQDQINRQLLGMGAAQNDAFLSYIYDYQRKLGTMSAAAAAGYGSASAANTQQQQYAAHMQSMKNIYGGQKYPDNFDFFSPINYHQQYMQYASNPSAAPGSYQYSKKEFEALEHILSSRAGSQSSWLNQQNKMAMVMAQQYQQQQQQQHSILPQQQPPQQQQMSNSSSHAHSKHHSATTPTPTPPNTNLKNQNIPASMDPEILSKVQNIQPPSTTSSSSSSSTSPPTSQTRRISRESPKRLAQSPRGGSAPHLQQGSSDLSHTASSSSSSSQQSQLHIQLQQHLSKQQLVQESTNAAEVLQVPTATLPEKLPGYTGPSKDNLKQKKQVSQPQVPQQQQQSSSSHAAAPAAASNLEVSKSENKVEPSSSSKPSTGKDDGFSISKELLETVAAVSKLPAWKPNSERESESGASEHPQTPQHTFSPIQGPHTTPNSNNKDFVSERLRSRQASSDKTFEALVKRVESVKDIKSTPSQSESREQSDLERNDYFDNDKGGVDYDDDDDFDDFAPSSKTSTSLPLSCKTPRSQPSSSTINSSTPTLTTTTTTSSLSSPPPPLPATTPSSTPHTQKKIKLNASSKNNDIFGALLTNTSSSAPRTPKPVHSSASDTKRTTRNNKGRVVSAGINRGARFRSKPVTIDEKALEKVHRTVAGTDYDFEDEFDDDFGMDSSRDSDQLSLQSLREQSKKQQVVTTPIYMQKNNEASEDSQIKKESKNASKFYDDFGGDGDVDEQEDSKPLKQKLPPSRKKGGRRGRGGRAHPAPRPGRRGRSKKKEDYCEINSDEESASAPILPLIKKVVPISQPPLPKLKLGALMVTKKEAELPKAIPKLKIKLGPKPSPLPPPAIDKLKDTIKTQKEEPIPPLIPISIKLPTSLSPSRSLVEKREEPVKEHVSSHVSSPCIVIGKVIKEKHKDIIVEKRSVSGSVVGVEDDFESSKSEVKEDSFKSSSSSAAMSSVIHSEQQVEVSSQKKIIISPPPNQHSPTKKGSLIDSLAKKLLNKHPDAKTGLDSIFKPLDMTTRPESGGTSEQTSAPDEQKSELDLLREELDQQRLNAHKLSTPAVVIKPFESNIGAPASSVGILSNVSISVSSARTSTSSPPVSIHPLPEKISDSITIKPSEDST</sequence>
<feature type="compositionally biased region" description="Low complexity" evidence="9">
    <location>
        <begin position="1358"/>
        <end position="1370"/>
    </location>
</feature>
<dbReference type="GO" id="GO:0006357">
    <property type="term" value="P:regulation of transcription by RNA polymerase II"/>
    <property type="evidence" value="ECO:0007669"/>
    <property type="project" value="TreeGrafter"/>
</dbReference>
<evidence type="ECO:0000256" key="7">
    <source>
        <dbReference type="ARBA" id="ARBA00068706"/>
    </source>
</evidence>
<feature type="region of interest" description="Disordered" evidence="9">
    <location>
        <begin position="2021"/>
        <end position="2094"/>
    </location>
</feature>
<feature type="compositionally biased region" description="Polar residues" evidence="9">
    <location>
        <begin position="809"/>
        <end position="820"/>
    </location>
</feature>
<dbReference type="PROSITE" id="PS01359">
    <property type="entry name" value="ZF_PHD_1"/>
    <property type="match status" value="1"/>
</dbReference>
<dbReference type="InterPro" id="IPR034732">
    <property type="entry name" value="EPHD"/>
</dbReference>
<feature type="compositionally biased region" description="Low complexity" evidence="9">
    <location>
        <begin position="1163"/>
        <end position="1176"/>
    </location>
</feature>
<feature type="compositionally biased region" description="Basic and acidic residues" evidence="9">
    <location>
        <begin position="2418"/>
        <end position="2432"/>
    </location>
</feature>
<keyword evidence="4" id="KW-0862">Zinc</keyword>
<dbReference type="OrthoDB" id="20839at2759"/>
<feature type="region of interest" description="Disordered" evidence="9">
    <location>
        <begin position="382"/>
        <end position="418"/>
    </location>
</feature>